<reference evidence="3" key="1">
    <citation type="submission" date="2021-06" db="EMBL/GenBank/DDBJ databases">
        <title>Comparative genomics, transcriptomics and evolutionary studies reveal genomic signatures of adaptation to plant cell wall in hemibiotrophic fungi.</title>
        <authorList>
            <consortium name="DOE Joint Genome Institute"/>
            <person name="Baroncelli R."/>
            <person name="Diaz J.F."/>
            <person name="Benocci T."/>
            <person name="Peng M."/>
            <person name="Battaglia E."/>
            <person name="Haridas S."/>
            <person name="Andreopoulos W."/>
            <person name="Labutti K."/>
            <person name="Pangilinan J."/>
            <person name="Floch G.L."/>
            <person name="Makela M.R."/>
            <person name="Henrissat B."/>
            <person name="Grigoriev I.V."/>
            <person name="Crouch J.A."/>
            <person name="De Vries R.P."/>
            <person name="Sukno S.A."/>
            <person name="Thon M.R."/>
        </authorList>
    </citation>
    <scope>NUCLEOTIDE SEQUENCE</scope>
    <source>
        <strain evidence="3">CBS 193.32</strain>
    </source>
</reference>
<feature type="domain" description="Aminotransferase class V" evidence="2">
    <location>
        <begin position="169"/>
        <end position="259"/>
    </location>
</feature>
<evidence type="ECO:0000313" key="4">
    <source>
        <dbReference type="Proteomes" id="UP001224890"/>
    </source>
</evidence>
<dbReference type="Proteomes" id="UP001224890">
    <property type="component" value="Unassembled WGS sequence"/>
</dbReference>
<dbReference type="SUPFAM" id="SSF53383">
    <property type="entry name" value="PLP-dependent transferases"/>
    <property type="match status" value="1"/>
</dbReference>
<dbReference type="RefSeq" id="XP_060424508.1">
    <property type="nucleotide sequence ID" value="XM_060577686.1"/>
</dbReference>
<dbReference type="InterPro" id="IPR015424">
    <property type="entry name" value="PyrdxlP-dep_Trfase"/>
</dbReference>
<dbReference type="GeneID" id="85462212"/>
<dbReference type="GO" id="GO:0016740">
    <property type="term" value="F:transferase activity"/>
    <property type="evidence" value="ECO:0007669"/>
    <property type="project" value="UniProtKB-KW"/>
</dbReference>
<organism evidence="3 4">
    <name type="scientific">Colletotrichum godetiae</name>
    <dbReference type="NCBI Taxonomy" id="1209918"/>
    <lineage>
        <taxon>Eukaryota</taxon>
        <taxon>Fungi</taxon>
        <taxon>Dikarya</taxon>
        <taxon>Ascomycota</taxon>
        <taxon>Pezizomycotina</taxon>
        <taxon>Sordariomycetes</taxon>
        <taxon>Hypocreomycetidae</taxon>
        <taxon>Glomerellales</taxon>
        <taxon>Glomerellaceae</taxon>
        <taxon>Colletotrichum</taxon>
        <taxon>Colletotrichum acutatum species complex</taxon>
    </lineage>
</organism>
<protein>
    <submittedName>
        <fullName evidence="3">Pyridoxal phosphate-dependent transferase</fullName>
    </submittedName>
</protein>
<sequence>MASDQILALALTPFGKPMREKYFLFAKDYTNVNQGSFGGYSSPVRNAEPDRFIRYVVPDILRRSRSLLADFMRCPMDELVLCPNVTTATNTVLLNIRWEDGDKIVYTSGVYGALAKTIEAVIEAQPSVIGVSGVKLQLDLPLVSEKIVALFREAMQNEKLKCKQVGKGRVRLAVFDTIISLPGLMIPFEEMVRVCREEGVFSMIDAAHGIGHIPLNLGKLDPDFFVTNCHKWLFIPRFVAAFYVPKRNQHMIRTTLTTSHGFRPPAARQVFDPMPSSGETNPMVKQFEYFGTIDNAPYCCIETALNFREKFCGGEDAIWTYCTDLAREAGRILVESLGTETFGIPEEERVFFAHVRLPVKVGDDASAAHVSLSDVPAVTEWINRQFVETYLTYLSLLFYRGSWWARLSVAVYVDIEDCRYIAKVLKELSERVQRGEYKH</sequence>
<gene>
    <name evidence="3" type="ORF">BDP55DRAFT_697471</name>
</gene>
<dbReference type="Pfam" id="PF00266">
    <property type="entry name" value="Aminotran_5"/>
    <property type="match status" value="1"/>
</dbReference>
<dbReference type="Gene3D" id="3.40.640.10">
    <property type="entry name" value="Type I PLP-dependent aspartate aminotransferase-like (Major domain)"/>
    <property type="match status" value="1"/>
</dbReference>
<dbReference type="AlphaFoldDB" id="A0AAJ0ABY3"/>
<evidence type="ECO:0000256" key="1">
    <source>
        <dbReference type="ARBA" id="ARBA00022898"/>
    </source>
</evidence>
<dbReference type="EMBL" id="JAHMHR010000057">
    <property type="protein sequence ID" value="KAK1659744.1"/>
    <property type="molecule type" value="Genomic_DNA"/>
</dbReference>
<dbReference type="InterPro" id="IPR000192">
    <property type="entry name" value="Aminotrans_V_dom"/>
</dbReference>
<comment type="caution">
    <text evidence="3">The sequence shown here is derived from an EMBL/GenBank/DDBJ whole genome shotgun (WGS) entry which is preliminary data.</text>
</comment>
<accession>A0AAJ0ABY3</accession>
<dbReference type="PANTHER" id="PTHR43092:SF2">
    <property type="entry name" value="HERCYNYLCYSTEINE SULFOXIDE LYASE"/>
    <property type="match status" value="1"/>
</dbReference>
<keyword evidence="4" id="KW-1185">Reference proteome</keyword>
<dbReference type="PANTHER" id="PTHR43092">
    <property type="entry name" value="L-CYSTEINE DESULFHYDRASE"/>
    <property type="match status" value="1"/>
</dbReference>
<dbReference type="InterPro" id="IPR015421">
    <property type="entry name" value="PyrdxlP-dep_Trfase_major"/>
</dbReference>
<keyword evidence="3" id="KW-0808">Transferase</keyword>
<proteinExistence type="predicted"/>
<evidence type="ECO:0000259" key="2">
    <source>
        <dbReference type="Pfam" id="PF00266"/>
    </source>
</evidence>
<name>A0AAJ0ABY3_9PEZI</name>
<keyword evidence="1" id="KW-0663">Pyridoxal phosphate</keyword>
<evidence type="ECO:0000313" key="3">
    <source>
        <dbReference type="EMBL" id="KAK1659744.1"/>
    </source>
</evidence>